<name>A0A699Q8U4_TANCI</name>
<keyword evidence="1" id="KW-0175">Coiled coil</keyword>
<reference evidence="2" key="1">
    <citation type="journal article" date="2019" name="Sci. Rep.">
        <title>Draft genome of Tanacetum cinerariifolium, the natural source of mosquito coil.</title>
        <authorList>
            <person name="Yamashiro T."/>
            <person name="Shiraishi A."/>
            <person name="Satake H."/>
            <person name="Nakayama K."/>
        </authorList>
    </citation>
    <scope>NUCLEOTIDE SEQUENCE</scope>
</reference>
<protein>
    <submittedName>
        <fullName evidence="2">Uncharacterized protein</fullName>
    </submittedName>
</protein>
<comment type="caution">
    <text evidence="2">The sequence shown here is derived from an EMBL/GenBank/DDBJ whole genome shotgun (WGS) entry which is preliminary data.</text>
</comment>
<evidence type="ECO:0000256" key="1">
    <source>
        <dbReference type="SAM" id="Coils"/>
    </source>
</evidence>
<organism evidence="2">
    <name type="scientific">Tanacetum cinerariifolium</name>
    <name type="common">Dalmatian daisy</name>
    <name type="synonym">Chrysanthemum cinerariifolium</name>
    <dbReference type="NCBI Taxonomy" id="118510"/>
    <lineage>
        <taxon>Eukaryota</taxon>
        <taxon>Viridiplantae</taxon>
        <taxon>Streptophyta</taxon>
        <taxon>Embryophyta</taxon>
        <taxon>Tracheophyta</taxon>
        <taxon>Spermatophyta</taxon>
        <taxon>Magnoliopsida</taxon>
        <taxon>eudicotyledons</taxon>
        <taxon>Gunneridae</taxon>
        <taxon>Pentapetalae</taxon>
        <taxon>asterids</taxon>
        <taxon>campanulids</taxon>
        <taxon>Asterales</taxon>
        <taxon>Asteraceae</taxon>
        <taxon>Asteroideae</taxon>
        <taxon>Anthemideae</taxon>
        <taxon>Anthemidinae</taxon>
        <taxon>Tanacetum</taxon>
    </lineage>
</organism>
<gene>
    <name evidence="2" type="ORF">Tci_838108</name>
</gene>
<feature type="coiled-coil region" evidence="1">
    <location>
        <begin position="11"/>
        <end position="49"/>
    </location>
</feature>
<dbReference type="EMBL" id="BKCJ011009759">
    <property type="protein sequence ID" value="GFC66138.1"/>
    <property type="molecule type" value="Genomic_DNA"/>
</dbReference>
<evidence type="ECO:0000313" key="2">
    <source>
        <dbReference type="EMBL" id="GFC66138.1"/>
    </source>
</evidence>
<accession>A0A699Q8U4</accession>
<proteinExistence type="predicted"/>
<sequence>METKDNISSCLDSREQEMQRMQKQANVLKENSLNEFNALKSTTQRLERKTFPNFLLFQQAFSSLFSNDVRTFKFELFNNMNNLEKQLNKETFHEKDSKFDLRVIKVQFDKFLHSDELKPSNYDGRYVRENFKDYTRMEA</sequence>
<dbReference type="AlphaFoldDB" id="A0A699Q8U4"/>